<proteinExistence type="inferred from homology"/>
<dbReference type="InterPro" id="IPR036156">
    <property type="entry name" value="Beta-gal/glucu_dom_sf"/>
</dbReference>
<feature type="domain" description="Glycoside hydrolase family 2" evidence="8">
    <location>
        <begin position="670"/>
        <end position="751"/>
    </location>
</feature>
<keyword evidence="10" id="KW-1185">Reference proteome</keyword>
<dbReference type="Pfam" id="PF00703">
    <property type="entry name" value="Glyco_hydro_2"/>
    <property type="match status" value="1"/>
</dbReference>
<dbReference type="InterPro" id="IPR008979">
    <property type="entry name" value="Galactose-bd-like_sf"/>
</dbReference>
<evidence type="ECO:0000313" key="9">
    <source>
        <dbReference type="EMBL" id="KJD47487.1"/>
    </source>
</evidence>
<dbReference type="Gene3D" id="2.60.120.260">
    <property type="entry name" value="Galactose-binding domain-like"/>
    <property type="match status" value="1"/>
</dbReference>
<evidence type="ECO:0000259" key="7">
    <source>
        <dbReference type="Pfam" id="PF02837"/>
    </source>
</evidence>
<feature type="domain" description="Glycosyl hydrolases family 2 sugar binding" evidence="7">
    <location>
        <begin position="39"/>
        <end position="153"/>
    </location>
</feature>
<keyword evidence="2 4" id="KW-0378">Hydrolase</keyword>
<dbReference type="GO" id="GO:0004553">
    <property type="term" value="F:hydrolase activity, hydrolyzing O-glycosyl compounds"/>
    <property type="evidence" value="ECO:0007669"/>
    <property type="project" value="InterPro"/>
</dbReference>
<sequence length="764" mass="86715">MRTILPLNDQWFYRPEFVESEISAGIDASRYEPILLPHTNVELPYNYFDDKAFQFVSTYKRELNIPADTKGKRVYVDFEGVMTYAQVYLNGVKAGEHKGGYTPFSIELTGLAEYGGSNVLTVIVDSTERDDIPPFGAVIDYLTYGGIYREVQLRVVEPVHLGTVFVQTPEPLAASKAVRVVLELEGISDQEDDLTVALRLLDGANVKAETGPTAVTAAEVTLELKELNGLQLWDMDDPKLYEAELTLLRNGEELDRLNVRFGFREAEFQPDGFYLNGRKLKLLGLNRHQSYPYVGYAMPKRAQRRDADVLKEELGLNMVRTSHYPQSRHFLDRCDEIGLLVFEEIPGWQHIGGQAWKEQVVKDVEDMIIRDRNHPSIVIWGVRINESQDDHELYARTNELARKLDPTRATGGVRYIVGSELLEDVYTMNDFVHDGGHQKYLVKEIRNFDTYDDTEGVDGETTGLREPSIVTKLDHPVPYLVTEYNGHMYPTKRFDQEERMMEHALRHTRVQNASYADEGIAGAIGWCAFDYNTHADFGSGDKICYHGVMDMFRLPKFAANVYRSQKRVEQEIILEPVTYWSRGERNIGGVVPLVVFTNCDEVEFIYGDERKGVYRPNQEKYPALPHPPVVVDELTGHWGMKWEDAVFIGYVDGQEVIRRRYSRNPVPTELRVAADDTVLEAGDWDVTRVVVDALDEYGNVLPFYADPVSVEVEGAGDLIGPSTLSLIGGRIAFWVRTKGEAGNIRVKVSAPSRFDPQEVSIRVQ</sequence>
<dbReference type="InterPro" id="IPR040605">
    <property type="entry name" value="Glyco_hydro2_dom5"/>
</dbReference>
<dbReference type="InterPro" id="IPR006102">
    <property type="entry name" value="Ig-like_GH2"/>
</dbReference>
<dbReference type="Gene3D" id="2.60.40.10">
    <property type="entry name" value="Immunoglobulins"/>
    <property type="match status" value="2"/>
</dbReference>
<feature type="domain" description="Glycoside hydrolase family 2 immunoglobulin-like beta-sandwich" evidence="5">
    <location>
        <begin position="160"/>
        <end position="264"/>
    </location>
</feature>
<accession>A0A0D7XB90</accession>
<dbReference type="Pfam" id="PF02836">
    <property type="entry name" value="Glyco_hydro_2_C"/>
    <property type="match status" value="1"/>
</dbReference>
<evidence type="ECO:0000259" key="6">
    <source>
        <dbReference type="Pfam" id="PF02836"/>
    </source>
</evidence>
<protein>
    <submittedName>
        <fullName evidence="9">Beta-D-galactosidase</fullName>
    </submittedName>
</protein>
<gene>
    <name evidence="9" type="ORF">QD47_00595</name>
</gene>
<name>A0A0D7XB90_9BACL</name>
<dbReference type="PATRIC" id="fig|159743.3.peg.137"/>
<dbReference type="Pfam" id="PF18565">
    <property type="entry name" value="Glyco_hydro2_C5"/>
    <property type="match status" value="1"/>
</dbReference>
<evidence type="ECO:0000259" key="5">
    <source>
        <dbReference type="Pfam" id="PF00703"/>
    </source>
</evidence>
<evidence type="ECO:0000256" key="3">
    <source>
        <dbReference type="ARBA" id="ARBA00023295"/>
    </source>
</evidence>
<dbReference type="EMBL" id="JTHP01000001">
    <property type="protein sequence ID" value="KJD47487.1"/>
    <property type="molecule type" value="Genomic_DNA"/>
</dbReference>
<dbReference type="PROSITE" id="PS00608">
    <property type="entry name" value="GLYCOSYL_HYDROL_F2_2"/>
    <property type="match status" value="1"/>
</dbReference>
<dbReference type="Gene3D" id="3.20.20.80">
    <property type="entry name" value="Glycosidases"/>
    <property type="match status" value="1"/>
</dbReference>
<evidence type="ECO:0000256" key="4">
    <source>
        <dbReference type="RuleBase" id="RU361154"/>
    </source>
</evidence>
<evidence type="ECO:0000313" key="10">
    <source>
        <dbReference type="Proteomes" id="UP000032534"/>
    </source>
</evidence>
<feature type="domain" description="Glycoside hydrolase family 2 catalytic" evidence="6">
    <location>
        <begin position="272"/>
        <end position="565"/>
    </location>
</feature>
<dbReference type="PRINTS" id="PR00132">
    <property type="entry name" value="GLHYDRLASE2"/>
</dbReference>
<dbReference type="RefSeq" id="WP_044644280.1">
    <property type="nucleotide sequence ID" value="NZ_JTHP01000001.1"/>
</dbReference>
<evidence type="ECO:0000259" key="8">
    <source>
        <dbReference type="Pfam" id="PF18565"/>
    </source>
</evidence>
<dbReference type="SUPFAM" id="SSF51445">
    <property type="entry name" value="(Trans)glycosidases"/>
    <property type="match status" value="1"/>
</dbReference>
<dbReference type="PANTHER" id="PTHR42732:SF1">
    <property type="entry name" value="BETA-MANNOSIDASE"/>
    <property type="match status" value="1"/>
</dbReference>
<dbReference type="OrthoDB" id="9762066at2"/>
<keyword evidence="3 4" id="KW-0326">Glycosidase</keyword>
<dbReference type="PANTHER" id="PTHR42732">
    <property type="entry name" value="BETA-GALACTOSIDASE"/>
    <property type="match status" value="1"/>
</dbReference>
<dbReference type="InterPro" id="IPR017853">
    <property type="entry name" value="GH"/>
</dbReference>
<evidence type="ECO:0000256" key="1">
    <source>
        <dbReference type="ARBA" id="ARBA00007401"/>
    </source>
</evidence>
<dbReference type="InterPro" id="IPR051913">
    <property type="entry name" value="GH2_Domain-Containing"/>
</dbReference>
<dbReference type="Proteomes" id="UP000032534">
    <property type="component" value="Unassembled WGS sequence"/>
</dbReference>
<dbReference type="AlphaFoldDB" id="A0A0D7XB90"/>
<dbReference type="InterPro" id="IPR013783">
    <property type="entry name" value="Ig-like_fold"/>
</dbReference>
<dbReference type="InterPro" id="IPR006103">
    <property type="entry name" value="Glyco_hydro_2_cat"/>
</dbReference>
<dbReference type="InterPro" id="IPR023230">
    <property type="entry name" value="Glyco_hydro_2_CS"/>
</dbReference>
<dbReference type="GO" id="GO:0005975">
    <property type="term" value="P:carbohydrate metabolic process"/>
    <property type="evidence" value="ECO:0007669"/>
    <property type="project" value="InterPro"/>
</dbReference>
<organism evidence="9 10">
    <name type="scientific">Paenibacillus terrae</name>
    <dbReference type="NCBI Taxonomy" id="159743"/>
    <lineage>
        <taxon>Bacteria</taxon>
        <taxon>Bacillati</taxon>
        <taxon>Bacillota</taxon>
        <taxon>Bacilli</taxon>
        <taxon>Bacillales</taxon>
        <taxon>Paenibacillaceae</taxon>
        <taxon>Paenibacillus</taxon>
    </lineage>
</organism>
<reference evidence="9 10" key="1">
    <citation type="submission" date="2014-11" db="EMBL/GenBank/DDBJ databases">
        <title>Draft Genome Sequences of Paenibacillus polymyxa NRRL B-30509 and Paenibacillus terrae NRRL B-30644, Strains from a Poultry Environment that Produce Tridecaptin A and Paenicidins.</title>
        <authorList>
            <person name="van Belkum M.J."/>
            <person name="Lohans C.T."/>
            <person name="Vederas J.C."/>
        </authorList>
    </citation>
    <scope>NUCLEOTIDE SEQUENCE [LARGE SCALE GENOMIC DNA]</scope>
    <source>
        <strain evidence="9 10">NRRL B-30644</strain>
    </source>
</reference>
<dbReference type="InterPro" id="IPR006104">
    <property type="entry name" value="Glyco_hydro_2_N"/>
</dbReference>
<dbReference type="SUPFAM" id="SSF49303">
    <property type="entry name" value="beta-Galactosidase/glucuronidase domain"/>
    <property type="match status" value="1"/>
</dbReference>
<comment type="similarity">
    <text evidence="1 4">Belongs to the glycosyl hydrolase 2 family.</text>
</comment>
<dbReference type="SUPFAM" id="SSF49785">
    <property type="entry name" value="Galactose-binding domain-like"/>
    <property type="match status" value="1"/>
</dbReference>
<dbReference type="PROSITE" id="PS00719">
    <property type="entry name" value="GLYCOSYL_HYDROL_F2_1"/>
    <property type="match status" value="1"/>
</dbReference>
<comment type="caution">
    <text evidence="9">The sequence shown here is derived from an EMBL/GenBank/DDBJ whole genome shotgun (WGS) entry which is preliminary data.</text>
</comment>
<evidence type="ECO:0000256" key="2">
    <source>
        <dbReference type="ARBA" id="ARBA00022801"/>
    </source>
</evidence>
<dbReference type="Pfam" id="PF02837">
    <property type="entry name" value="Glyco_hydro_2_N"/>
    <property type="match status" value="1"/>
</dbReference>
<dbReference type="InterPro" id="IPR006101">
    <property type="entry name" value="Glyco_hydro_2"/>
</dbReference>
<dbReference type="InterPro" id="IPR023232">
    <property type="entry name" value="Glyco_hydro_2_AS"/>
</dbReference>